<reference evidence="1" key="1">
    <citation type="submission" date="2022-08" db="EMBL/GenBank/DDBJ databases">
        <title>Genome Sequence of Pycnoporus sanguineus.</title>
        <authorList>
            <person name="Buettner E."/>
        </authorList>
    </citation>
    <scope>NUCLEOTIDE SEQUENCE</scope>
    <source>
        <strain evidence="1">CG-C14</strain>
    </source>
</reference>
<dbReference type="Proteomes" id="UP001144978">
    <property type="component" value="Unassembled WGS sequence"/>
</dbReference>
<evidence type="ECO:0000313" key="1">
    <source>
        <dbReference type="EMBL" id="KAJ2960371.1"/>
    </source>
</evidence>
<name>A0ACC1MD90_9APHY</name>
<evidence type="ECO:0000313" key="2">
    <source>
        <dbReference type="Proteomes" id="UP001144978"/>
    </source>
</evidence>
<accession>A0ACC1MD90</accession>
<gene>
    <name evidence="1" type="ORF">NUW54_g14434</name>
</gene>
<comment type="caution">
    <text evidence="1">The sequence shown here is derived from an EMBL/GenBank/DDBJ whole genome shotgun (WGS) entry which is preliminary data.</text>
</comment>
<dbReference type="EMBL" id="JANSHE010007452">
    <property type="protein sequence ID" value="KAJ2960371.1"/>
    <property type="molecule type" value="Genomic_DNA"/>
</dbReference>
<organism evidence="1 2">
    <name type="scientific">Trametes sanguinea</name>
    <dbReference type="NCBI Taxonomy" id="158606"/>
    <lineage>
        <taxon>Eukaryota</taxon>
        <taxon>Fungi</taxon>
        <taxon>Dikarya</taxon>
        <taxon>Basidiomycota</taxon>
        <taxon>Agaricomycotina</taxon>
        <taxon>Agaricomycetes</taxon>
        <taxon>Polyporales</taxon>
        <taxon>Polyporaceae</taxon>
        <taxon>Trametes</taxon>
    </lineage>
</organism>
<protein>
    <submittedName>
        <fullName evidence="1">Uncharacterized protein</fullName>
    </submittedName>
</protein>
<proteinExistence type="predicted"/>
<sequence>MAGGDGKYAQWMLKNAGTTYPEDAQFLWNQPFSDSGLVKAAVGNNSKSGSKNNNGTSGTDPSVGTVPDNGAVATSGSWTVFAAAGIAALSLFLS</sequence>
<keyword evidence="2" id="KW-1185">Reference proteome</keyword>